<proteinExistence type="inferred from homology"/>
<keyword evidence="6" id="KW-0479">Metal-binding</keyword>
<evidence type="ECO:0000256" key="10">
    <source>
        <dbReference type="ARBA" id="ARBA00022932"/>
    </source>
</evidence>
<dbReference type="SUPFAM" id="SSF52540">
    <property type="entry name" value="P-loop containing nucleoside triphosphate hydrolases"/>
    <property type="match status" value="1"/>
</dbReference>
<dbReference type="EMBL" id="JACSNR010000004">
    <property type="protein sequence ID" value="MBM6923128.1"/>
    <property type="molecule type" value="Genomic_DNA"/>
</dbReference>
<dbReference type="InterPro" id="IPR008921">
    <property type="entry name" value="DNA_pol3_clamp-load_cplx_C"/>
</dbReference>
<evidence type="ECO:0000256" key="5">
    <source>
        <dbReference type="ARBA" id="ARBA00022705"/>
    </source>
</evidence>
<dbReference type="Gene3D" id="1.10.8.60">
    <property type="match status" value="1"/>
</dbReference>
<evidence type="ECO:0000256" key="11">
    <source>
        <dbReference type="ARBA" id="ARBA00049244"/>
    </source>
</evidence>
<keyword evidence="7" id="KW-0547">Nucleotide-binding</keyword>
<evidence type="ECO:0000256" key="4">
    <source>
        <dbReference type="ARBA" id="ARBA00022695"/>
    </source>
</evidence>
<feature type="region of interest" description="Disordered" evidence="12">
    <location>
        <begin position="397"/>
        <end position="433"/>
    </location>
</feature>
<organism evidence="14 15">
    <name type="scientific">Hydrogenoanaerobacterium saccharovorans</name>
    <dbReference type="NCBI Taxonomy" id="474960"/>
    <lineage>
        <taxon>Bacteria</taxon>
        <taxon>Bacillati</taxon>
        <taxon>Bacillota</taxon>
        <taxon>Clostridia</taxon>
        <taxon>Eubacteriales</taxon>
        <taxon>Oscillospiraceae</taxon>
        <taxon>Hydrogenoanaerobacterium</taxon>
    </lineage>
</organism>
<dbReference type="NCBIfam" id="NF004046">
    <property type="entry name" value="PRK05563.1"/>
    <property type="match status" value="1"/>
</dbReference>
<keyword evidence="3 14" id="KW-0808">Transferase</keyword>
<evidence type="ECO:0000256" key="9">
    <source>
        <dbReference type="ARBA" id="ARBA00022840"/>
    </source>
</evidence>
<protein>
    <recommendedName>
        <fullName evidence="2">DNA-directed DNA polymerase</fullName>
        <ecNumber evidence="2">2.7.7.7</ecNumber>
    </recommendedName>
</protein>
<dbReference type="InterPro" id="IPR003593">
    <property type="entry name" value="AAA+_ATPase"/>
</dbReference>
<feature type="domain" description="AAA+ ATPase" evidence="13">
    <location>
        <begin position="36"/>
        <end position="178"/>
    </location>
</feature>
<dbReference type="GO" id="GO:0003887">
    <property type="term" value="F:DNA-directed DNA polymerase activity"/>
    <property type="evidence" value="ECO:0007669"/>
    <property type="project" value="UniProtKB-EC"/>
</dbReference>
<keyword evidence="15" id="KW-1185">Reference proteome</keyword>
<evidence type="ECO:0000256" key="8">
    <source>
        <dbReference type="ARBA" id="ARBA00022833"/>
    </source>
</evidence>
<evidence type="ECO:0000256" key="3">
    <source>
        <dbReference type="ARBA" id="ARBA00022679"/>
    </source>
</evidence>
<dbReference type="SMART" id="SM00382">
    <property type="entry name" value="AAA"/>
    <property type="match status" value="1"/>
</dbReference>
<dbReference type="CDD" id="cd00009">
    <property type="entry name" value="AAA"/>
    <property type="match status" value="1"/>
</dbReference>
<evidence type="ECO:0000256" key="1">
    <source>
        <dbReference type="ARBA" id="ARBA00006360"/>
    </source>
</evidence>
<dbReference type="InterPro" id="IPR027417">
    <property type="entry name" value="P-loop_NTPase"/>
</dbReference>
<evidence type="ECO:0000256" key="7">
    <source>
        <dbReference type="ARBA" id="ARBA00022741"/>
    </source>
</evidence>
<dbReference type="InterPro" id="IPR022754">
    <property type="entry name" value="DNA_pol_III_gamma-3"/>
</dbReference>
<comment type="catalytic activity">
    <reaction evidence="11">
        <text>DNA(n) + a 2'-deoxyribonucleoside 5'-triphosphate = DNA(n+1) + diphosphate</text>
        <dbReference type="Rhea" id="RHEA:22508"/>
        <dbReference type="Rhea" id="RHEA-COMP:17339"/>
        <dbReference type="Rhea" id="RHEA-COMP:17340"/>
        <dbReference type="ChEBI" id="CHEBI:33019"/>
        <dbReference type="ChEBI" id="CHEBI:61560"/>
        <dbReference type="ChEBI" id="CHEBI:173112"/>
        <dbReference type="EC" id="2.7.7.7"/>
    </reaction>
</comment>
<evidence type="ECO:0000313" key="14">
    <source>
        <dbReference type="EMBL" id="MBM6923128.1"/>
    </source>
</evidence>
<comment type="caution">
    <text evidence="14">The sequence shown here is derived from an EMBL/GenBank/DDBJ whole genome shotgun (WGS) entry which is preliminary data.</text>
</comment>
<dbReference type="EC" id="2.7.7.7" evidence="2"/>
<keyword evidence="4 14" id="KW-0548">Nucleotidyltransferase</keyword>
<sequence>MHIALYRKYRPATFADVVGQEHITHTLQSEVASGNPAHAYLFTGSRGTGKTTCAKILAKALNCRNPQNGDPCGECEVCRGIDDGSVLDVLEIDAASNNGVDNIRDLRDEANFTPAVGKYRVYIIDEAHMLSTGAFNALLKIMEEPPAHVVFILATTEVHKIPATILSRCQRFDFYRIPRDAIASRLEYIAGKEGFTVTREAAELIAGLSDGALRDAISLLDLCSSYSREITRDTVLEASGTVGTGHLYDLADAAADGDTARALAIAGELSRRSMDESRLCEQLIGHYRDLMLTRAVQDPTPLLDTPSLDLQRLRAQSDRYSMERILYSIEVLQEALGRMSRSAERRTELEVTLIKLCDPRLSTRTDALLSRIEKLESALRAGVTLPQTPTAARTAVQEEPELPEIPDFPDVMPVPEQPAPKEKPAVKAEAPAPEEQKVLNWREVLDHLEKKNPALAGALVGSSAYRRGGYVLIDCRDDFFLKLMRENDYARECIKQAFLEVNGTRCSIGPYRRPVQEKKEEDPLATFIETLDLPQERVQID</sequence>
<gene>
    <name evidence="14" type="primary">dnaX</name>
    <name evidence="14" type="ORF">H9X81_05400</name>
</gene>
<accession>A0ABS2GNQ9</accession>
<dbReference type="PANTHER" id="PTHR11669">
    <property type="entry name" value="REPLICATION FACTOR C / DNA POLYMERASE III GAMMA-TAU SUBUNIT"/>
    <property type="match status" value="1"/>
</dbReference>
<dbReference type="PANTHER" id="PTHR11669:SF0">
    <property type="entry name" value="PROTEIN STICHEL-LIKE 2"/>
    <property type="match status" value="1"/>
</dbReference>
<name>A0ABS2GNQ9_9FIRM</name>
<evidence type="ECO:0000256" key="12">
    <source>
        <dbReference type="SAM" id="MobiDB-lite"/>
    </source>
</evidence>
<reference evidence="14 15" key="1">
    <citation type="journal article" date="2021" name="Sci. Rep.">
        <title>The distribution of antibiotic resistance genes in chicken gut microbiota commensals.</title>
        <authorList>
            <person name="Juricova H."/>
            <person name="Matiasovicova J."/>
            <person name="Kubasova T."/>
            <person name="Cejkova D."/>
            <person name="Rychlik I."/>
        </authorList>
    </citation>
    <scope>NUCLEOTIDE SEQUENCE [LARGE SCALE GENOMIC DNA]</scope>
    <source>
        <strain evidence="14 15">An564</strain>
    </source>
</reference>
<keyword evidence="10" id="KW-0239">DNA-directed DNA polymerase</keyword>
<evidence type="ECO:0000256" key="2">
    <source>
        <dbReference type="ARBA" id="ARBA00012417"/>
    </source>
</evidence>
<evidence type="ECO:0000259" key="13">
    <source>
        <dbReference type="SMART" id="SM00382"/>
    </source>
</evidence>
<evidence type="ECO:0000256" key="6">
    <source>
        <dbReference type="ARBA" id="ARBA00022723"/>
    </source>
</evidence>
<dbReference type="InterPro" id="IPR012763">
    <property type="entry name" value="DNA_pol_III_sug/sutau_N"/>
</dbReference>
<keyword evidence="9" id="KW-0067">ATP-binding</keyword>
<dbReference type="InterPro" id="IPR045085">
    <property type="entry name" value="HLD_clamp_pol_III_gamma_tau"/>
</dbReference>
<dbReference type="Pfam" id="PF12169">
    <property type="entry name" value="DNA_pol3_gamma3"/>
    <property type="match status" value="1"/>
</dbReference>
<dbReference type="RefSeq" id="WP_204720390.1">
    <property type="nucleotide sequence ID" value="NZ_JACSNR010000004.1"/>
</dbReference>
<dbReference type="Pfam" id="PF22608">
    <property type="entry name" value="DNAX_ATPase_lid"/>
    <property type="match status" value="1"/>
</dbReference>
<dbReference type="Proteomes" id="UP000724149">
    <property type="component" value="Unassembled WGS sequence"/>
</dbReference>
<keyword evidence="8" id="KW-0862">Zinc</keyword>
<dbReference type="SUPFAM" id="SSF48019">
    <property type="entry name" value="post-AAA+ oligomerization domain-like"/>
    <property type="match status" value="1"/>
</dbReference>
<dbReference type="CDD" id="cd18137">
    <property type="entry name" value="HLD_clamp_pol_III_gamma_tau"/>
    <property type="match status" value="1"/>
</dbReference>
<dbReference type="InterPro" id="IPR050238">
    <property type="entry name" value="DNA_Rep/Repair_Clamp_Loader"/>
</dbReference>
<dbReference type="Pfam" id="PF13177">
    <property type="entry name" value="DNA_pol3_delta2"/>
    <property type="match status" value="1"/>
</dbReference>
<dbReference type="NCBIfam" id="TIGR02397">
    <property type="entry name" value="dnaX_nterm"/>
    <property type="match status" value="1"/>
</dbReference>
<evidence type="ECO:0000313" key="15">
    <source>
        <dbReference type="Proteomes" id="UP000724149"/>
    </source>
</evidence>
<dbReference type="Gene3D" id="1.20.272.10">
    <property type="match status" value="1"/>
</dbReference>
<dbReference type="Gene3D" id="3.40.50.300">
    <property type="entry name" value="P-loop containing nucleotide triphosphate hydrolases"/>
    <property type="match status" value="1"/>
</dbReference>
<comment type="similarity">
    <text evidence="1">Belongs to the DnaX/STICHEL family.</text>
</comment>
<keyword evidence="5" id="KW-0235">DNA replication</keyword>